<dbReference type="EMBL" id="CM007649">
    <property type="protein sequence ID" value="ONM28643.1"/>
    <property type="molecule type" value="Genomic_DNA"/>
</dbReference>
<name>A0A1D6MGV3_MAIZE</name>
<keyword evidence="1" id="KW-0812">Transmembrane</keyword>
<dbReference type="EMBL" id="CM007649">
    <property type="protein sequence ID" value="ONM28699.1"/>
    <property type="molecule type" value="Genomic_DNA"/>
</dbReference>
<keyword evidence="1" id="KW-0472">Membrane</keyword>
<dbReference type="AlphaFoldDB" id="A0A1D6MGV3"/>
<proteinExistence type="predicted"/>
<protein>
    <submittedName>
        <fullName evidence="2">Serine/arginine-rich splicing factor SR45a</fullName>
    </submittedName>
</protein>
<feature type="transmembrane region" description="Helical" evidence="1">
    <location>
        <begin position="66"/>
        <end position="88"/>
    </location>
</feature>
<accession>A0A1D6MGV3</accession>
<organism evidence="2">
    <name type="scientific">Zea mays</name>
    <name type="common">Maize</name>
    <dbReference type="NCBI Taxonomy" id="4577"/>
    <lineage>
        <taxon>Eukaryota</taxon>
        <taxon>Viridiplantae</taxon>
        <taxon>Streptophyta</taxon>
        <taxon>Embryophyta</taxon>
        <taxon>Tracheophyta</taxon>
        <taxon>Spermatophyta</taxon>
        <taxon>Magnoliopsida</taxon>
        <taxon>Liliopsida</taxon>
        <taxon>Poales</taxon>
        <taxon>Poaceae</taxon>
        <taxon>PACMAD clade</taxon>
        <taxon>Panicoideae</taxon>
        <taxon>Andropogonodae</taxon>
        <taxon>Andropogoneae</taxon>
        <taxon>Tripsacinae</taxon>
        <taxon>Zea</taxon>
    </lineage>
</organism>
<sequence length="108" mass="12295">MEFKCWTDMYLWTSSVLEISCFSCFCVMSSIKQISYHGSILCQKVTISSLTIGISVVRSFGDRFLIYFWFATLFACFFACFELVLLLLGEASIDDIFLSVCSFCAPCF</sequence>
<dbReference type="EMBL" id="CM007649">
    <property type="protein sequence ID" value="ONM28668.1"/>
    <property type="molecule type" value="Genomic_DNA"/>
</dbReference>
<reference evidence="2" key="1">
    <citation type="submission" date="2015-12" db="EMBL/GenBank/DDBJ databases">
        <title>Update maize B73 reference genome by single molecule sequencing technologies.</title>
        <authorList>
            <consortium name="Maize Genome Sequencing Project"/>
            <person name="Ware D."/>
        </authorList>
    </citation>
    <scope>NUCLEOTIDE SEQUENCE [LARGE SCALE GENOMIC DNA]</scope>
    <source>
        <tissue evidence="2">Seedling</tissue>
    </source>
</reference>
<evidence type="ECO:0000313" key="2">
    <source>
        <dbReference type="EMBL" id="ONM28636.1"/>
    </source>
</evidence>
<dbReference type="EMBL" id="CM007649">
    <property type="protein sequence ID" value="ONM28609.1"/>
    <property type="molecule type" value="Genomic_DNA"/>
</dbReference>
<dbReference type="EMBL" id="CM007649">
    <property type="protein sequence ID" value="ONM28673.1"/>
    <property type="molecule type" value="Genomic_DNA"/>
</dbReference>
<keyword evidence="1" id="KW-1133">Transmembrane helix</keyword>
<gene>
    <name evidence="2" type="ORF">ZEAMMB73_Zm00001d039417</name>
</gene>
<dbReference type="EMBL" id="CM007649">
    <property type="protein sequence ID" value="ONM28636.1"/>
    <property type="molecule type" value="Genomic_DNA"/>
</dbReference>
<dbReference type="EMBL" id="CM007649">
    <property type="protein sequence ID" value="ONM28674.1"/>
    <property type="molecule type" value="Genomic_DNA"/>
</dbReference>
<evidence type="ECO:0000256" key="1">
    <source>
        <dbReference type="SAM" id="Phobius"/>
    </source>
</evidence>
<dbReference type="EMBL" id="CM007649">
    <property type="protein sequence ID" value="ONM28614.1"/>
    <property type="molecule type" value="Genomic_DNA"/>
</dbReference>